<feature type="transmembrane region" description="Helical" evidence="1">
    <location>
        <begin position="100"/>
        <end position="120"/>
    </location>
</feature>
<keyword evidence="1" id="KW-0472">Membrane</keyword>
<keyword evidence="1" id="KW-0812">Transmembrane</keyword>
<sequence length="123" mass="13419">MSGEHPNAPLADERTRSARLLVPIRILSVAVLAGLIFVVLEVLWQVSSFCWANDGCHAFNQSRMFSGMFLTTSAAILVGLALLGFTVWALLRDRIGKQGLVVMPWLLVTVVVIVVGQAMLEKV</sequence>
<protein>
    <submittedName>
        <fullName evidence="2">Heme/copper-type cytochrome/quinol oxidase subunit 2</fullName>
    </submittedName>
</protein>
<gene>
    <name evidence="2" type="ORF">FHX76_001513</name>
</gene>
<dbReference type="Proteomes" id="UP000541033">
    <property type="component" value="Unassembled WGS sequence"/>
</dbReference>
<reference evidence="2 3" key="1">
    <citation type="submission" date="2020-02" db="EMBL/GenBank/DDBJ databases">
        <title>Sequencing the genomes of 1000 actinobacteria strains.</title>
        <authorList>
            <person name="Klenk H.-P."/>
        </authorList>
    </citation>
    <scope>NUCLEOTIDE SEQUENCE [LARGE SCALE GENOMIC DNA]</scope>
    <source>
        <strain evidence="2 3">DSM 27960</strain>
    </source>
</reference>
<dbReference type="RefSeq" id="WP_167149431.1">
    <property type="nucleotide sequence ID" value="NZ_JAAMOX010000001.1"/>
</dbReference>
<proteinExistence type="predicted"/>
<keyword evidence="1" id="KW-1133">Transmembrane helix</keyword>
<comment type="caution">
    <text evidence="2">The sequence shown here is derived from an EMBL/GenBank/DDBJ whole genome shotgun (WGS) entry which is preliminary data.</text>
</comment>
<keyword evidence="3" id="KW-1185">Reference proteome</keyword>
<dbReference type="EMBL" id="JAAMOX010000001">
    <property type="protein sequence ID" value="NIH53645.1"/>
    <property type="molecule type" value="Genomic_DNA"/>
</dbReference>
<organism evidence="2 3">
    <name type="scientific">Lysinibacter cavernae</name>
    <dbReference type="NCBI Taxonomy" id="1640652"/>
    <lineage>
        <taxon>Bacteria</taxon>
        <taxon>Bacillati</taxon>
        <taxon>Actinomycetota</taxon>
        <taxon>Actinomycetes</taxon>
        <taxon>Micrococcales</taxon>
        <taxon>Microbacteriaceae</taxon>
        <taxon>Lysinibacter</taxon>
    </lineage>
</organism>
<dbReference type="AlphaFoldDB" id="A0A7X5R1I6"/>
<feature type="transmembrane region" description="Helical" evidence="1">
    <location>
        <begin position="64"/>
        <end position="91"/>
    </location>
</feature>
<evidence type="ECO:0000313" key="2">
    <source>
        <dbReference type="EMBL" id="NIH53645.1"/>
    </source>
</evidence>
<feature type="transmembrane region" description="Helical" evidence="1">
    <location>
        <begin position="20"/>
        <end position="44"/>
    </location>
</feature>
<evidence type="ECO:0000313" key="3">
    <source>
        <dbReference type="Proteomes" id="UP000541033"/>
    </source>
</evidence>
<name>A0A7X5R1I6_9MICO</name>
<evidence type="ECO:0000256" key="1">
    <source>
        <dbReference type="SAM" id="Phobius"/>
    </source>
</evidence>
<accession>A0A7X5R1I6</accession>